<protein>
    <submittedName>
        <fullName evidence="2">Uncharacterized protein</fullName>
    </submittedName>
</protein>
<feature type="compositionally biased region" description="Acidic residues" evidence="1">
    <location>
        <begin position="189"/>
        <end position="200"/>
    </location>
</feature>
<feature type="compositionally biased region" description="Basic and acidic residues" evidence="1">
    <location>
        <begin position="1"/>
        <end position="22"/>
    </location>
</feature>
<comment type="caution">
    <text evidence="2">The sequence shown here is derived from an EMBL/GenBank/DDBJ whole genome shotgun (WGS) entry which is preliminary data.</text>
</comment>
<reference evidence="2" key="2">
    <citation type="submission" date="2023-01" db="EMBL/GenBank/DDBJ databases">
        <title>Draft genome sequence of Portibacter lacus strain NBRC 108769.</title>
        <authorList>
            <person name="Sun Q."/>
            <person name="Mori K."/>
        </authorList>
    </citation>
    <scope>NUCLEOTIDE SEQUENCE</scope>
    <source>
        <strain evidence="2">NBRC 108769</strain>
    </source>
</reference>
<evidence type="ECO:0000256" key="1">
    <source>
        <dbReference type="SAM" id="MobiDB-lite"/>
    </source>
</evidence>
<evidence type="ECO:0000313" key="2">
    <source>
        <dbReference type="EMBL" id="GLR18535.1"/>
    </source>
</evidence>
<gene>
    <name evidence="2" type="ORF">GCM10007940_31510</name>
</gene>
<name>A0AA37SRM6_9BACT</name>
<dbReference type="EMBL" id="BSOH01000021">
    <property type="protein sequence ID" value="GLR18535.1"/>
    <property type="molecule type" value="Genomic_DNA"/>
</dbReference>
<proteinExistence type="predicted"/>
<feature type="compositionally biased region" description="Acidic residues" evidence="1">
    <location>
        <begin position="148"/>
        <end position="159"/>
    </location>
</feature>
<feature type="region of interest" description="Disordered" evidence="1">
    <location>
        <begin position="1"/>
        <end position="65"/>
    </location>
</feature>
<accession>A0AA37SRM6</accession>
<keyword evidence="3" id="KW-1185">Reference proteome</keyword>
<feature type="compositionally biased region" description="Polar residues" evidence="1">
    <location>
        <begin position="23"/>
        <end position="39"/>
    </location>
</feature>
<dbReference type="RefSeq" id="WP_235294342.1">
    <property type="nucleotide sequence ID" value="NZ_BSOH01000021.1"/>
</dbReference>
<sequence>MPNKIDTDSIVRDRQDKLKDSADQSNATYVKQLEKSSSIMPPEKPFETEAAQNQTTVKEEADPTVNNDFVQNVKDSTNEIERIDKTNEVKLHLLNNEYSKLTEKLSDGSLTKKDVATLESALFDVQDKIELYKSKLQAGAMSSLSGELQEEITDEEGDGEGGGISDTILDGLKDQVITAVPGIFLAVKDDEEEEEEELEEGEKKYD</sequence>
<evidence type="ECO:0000313" key="3">
    <source>
        <dbReference type="Proteomes" id="UP001156666"/>
    </source>
</evidence>
<dbReference type="AlphaFoldDB" id="A0AA37SRM6"/>
<reference evidence="2" key="1">
    <citation type="journal article" date="2014" name="Int. J. Syst. Evol. Microbiol.">
        <title>Complete genome sequence of Corynebacterium casei LMG S-19264T (=DSM 44701T), isolated from a smear-ripened cheese.</title>
        <authorList>
            <consortium name="US DOE Joint Genome Institute (JGI-PGF)"/>
            <person name="Walter F."/>
            <person name="Albersmeier A."/>
            <person name="Kalinowski J."/>
            <person name="Ruckert C."/>
        </authorList>
    </citation>
    <scope>NUCLEOTIDE SEQUENCE</scope>
    <source>
        <strain evidence="2">NBRC 108769</strain>
    </source>
</reference>
<feature type="region of interest" description="Disordered" evidence="1">
    <location>
        <begin position="187"/>
        <end position="206"/>
    </location>
</feature>
<dbReference type="Proteomes" id="UP001156666">
    <property type="component" value="Unassembled WGS sequence"/>
</dbReference>
<feature type="region of interest" description="Disordered" evidence="1">
    <location>
        <begin position="146"/>
        <end position="167"/>
    </location>
</feature>
<organism evidence="2 3">
    <name type="scientific">Portibacter lacus</name>
    <dbReference type="NCBI Taxonomy" id="1099794"/>
    <lineage>
        <taxon>Bacteria</taxon>
        <taxon>Pseudomonadati</taxon>
        <taxon>Bacteroidota</taxon>
        <taxon>Saprospiria</taxon>
        <taxon>Saprospirales</taxon>
        <taxon>Haliscomenobacteraceae</taxon>
        <taxon>Portibacter</taxon>
    </lineage>
</organism>